<evidence type="ECO:0000259" key="3">
    <source>
        <dbReference type="PROSITE" id="PS50913"/>
    </source>
</evidence>
<dbReference type="PROSITE" id="PS00018">
    <property type="entry name" value="EF_HAND_1"/>
    <property type="match status" value="1"/>
</dbReference>
<dbReference type="PROSITE" id="PS50913">
    <property type="entry name" value="GRIP"/>
    <property type="match status" value="1"/>
</dbReference>
<dbReference type="SUPFAM" id="SSF101283">
    <property type="entry name" value="GRIP domain"/>
    <property type="match status" value="1"/>
</dbReference>
<feature type="region of interest" description="Disordered" evidence="2">
    <location>
        <begin position="952"/>
        <end position="983"/>
    </location>
</feature>
<dbReference type="Pfam" id="PF01465">
    <property type="entry name" value="GRIP"/>
    <property type="match status" value="1"/>
</dbReference>
<keyword evidence="5" id="KW-1185">Reference proteome</keyword>
<feature type="coiled-coil region" evidence="1">
    <location>
        <begin position="547"/>
        <end position="640"/>
    </location>
</feature>
<organism evidence="4 5">
    <name type="scientific">Diatraea saccharalis</name>
    <name type="common">sugarcane borer</name>
    <dbReference type="NCBI Taxonomy" id="40085"/>
    <lineage>
        <taxon>Eukaryota</taxon>
        <taxon>Metazoa</taxon>
        <taxon>Ecdysozoa</taxon>
        <taxon>Arthropoda</taxon>
        <taxon>Hexapoda</taxon>
        <taxon>Insecta</taxon>
        <taxon>Pterygota</taxon>
        <taxon>Neoptera</taxon>
        <taxon>Endopterygota</taxon>
        <taxon>Lepidoptera</taxon>
        <taxon>Glossata</taxon>
        <taxon>Ditrysia</taxon>
        <taxon>Pyraloidea</taxon>
        <taxon>Crambidae</taxon>
        <taxon>Crambinae</taxon>
        <taxon>Diatraea</taxon>
    </lineage>
</organism>
<dbReference type="PANTHER" id="PTHR19327">
    <property type="entry name" value="GOLGIN"/>
    <property type="match status" value="1"/>
</dbReference>
<dbReference type="GO" id="GO:0031267">
    <property type="term" value="F:small GTPase binding"/>
    <property type="evidence" value="ECO:0007669"/>
    <property type="project" value="TreeGrafter"/>
</dbReference>
<dbReference type="SMART" id="SM00755">
    <property type="entry name" value="Grip"/>
    <property type="match status" value="1"/>
</dbReference>
<feature type="coiled-coil region" evidence="1">
    <location>
        <begin position="309"/>
        <end position="518"/>
    </location>
</feature>
<evidence type="ECO:0000256" key="1">
    <source>
        <dbReference type="SAM" id="Coils"/>
    </source>
</evidence>
<gene>
    <name evidence="4" type="ORF">DIATSA_LOCUS1224</name>
</gene>
<reference evidence="4" key="1">
    <citation type="submission" date="2021-12" db="EMBL/GenBank/DDBJ databases">
        <authorList>
            <person name="King R."/>
        </authorList>
    </citation>
    <scope>NUCLEOTIDE SEQUENCE</scope>
</reference>
<evidence type="ECO:0000256" key="2">
    <source>
        <dbReference type="SAM" id="MobiDB-lite"/>
    </source>
</evidence>
<evidence type="ECO:0000313" key="4">
    <source>
        <dbReference type="EMBL" id="CAG9783016.1"/>
    </source>
</evidence>
<keyword evidence="1" id="KW-0175">Coiled coil</keyword>
<name>A0A9N9QTK3_9NEOP</name>
<feature type="compositionally biased region" description="Basic and acidic residues" evidence="2">
    <location>
        <begin position="953"/>
        <end position="982"/>
    </location>
</feature>
<dbReference type="Proteomes" id="UP001153714">
    <property type="component" value="Chromosome 10"/>
</dbReference>
<dbReference type="Gene3D" id="1.10.220.60">
    <property type="entry name" value="GRIP domain"/>
    <property type="match status" value="1"/>
</dbReference>
<feature type="domain" description="GRIP" evidence="3">
    <location>
        <begin position="1248"/>
        <end position="1297"/>
    </location>
</feature>
<feature type="region of interest" description="Disordered" evidence="2">
    <location>
        <begin position="257"/>
        <end position="279"/>
    </location>
</feature>
<dbReference type="GO" id="GO:0005794">
    <property type="term" value="C:Golgi apparatus"/>
    <property type="evidence" value="ECO:0007669"/>
    <property type="project" value="TreeGrafter"/>
</dbReference>
<feature type="compositionally biased region" description="Polar residues" evidence="2">
    <location>
        <begin position="257"/>
        <end position="270"/>
    </location>
</feature>
<evidence type="ECO:0000313" key="5">
    <source>
        <dbReference type="Proteomes" id="UP001153714"/>
    </source>
</evidence>
<dbReference type="OrthoDB" id="28818at2759"/>
<feature type="coiled-coil region" evidence="1">
    <location>
        <begin position="719"/>
        <end position="914"/>
    </location>
</feature>
<protein>
    <recommendedName>
        <fullName evidence="3">GRIP domain-containing protein</fullName>
    </recommendedName>
</protein>
<feature type="coiled-coil region" evidence="1">
    <location>
        <begin position="1012"/>
        <end position="1039"/>
    </location>
</feature>
<sequence length="1311" mass="151329">MFKKLKDKLAEEVKSSPQRIQQFAQAAQAAVTSASSSISDITNSDLFSIGDNDSQSSGTVKPVTVNNQLSSFHEVSLPQSAAHSESETGDFVSNQQIMDNQMQRRISNSSMASDVSFRLPSYESPSMYHLQSDMEVSASEAEERGISSGAISLDRVTKEQLYAAYRRTQDRYTKYRTQYADLARHYKLLERENGKARSVLVETQDKALRRISELREQCTLEQSAKAHLEKALRVEIEEKSLKIEALSMKIQLLQNMSQNAKEDNSTSVNRESTERENDSQLIDLSAENTENPVQGLESSSNGILLNSKIEKMEQLVNKYKESLKSIKEKNSNMATELQILSNEIDNKKKENEALKADTAKLFEAQQKINELNMINEDLQNKINSYDFNRTKEISTLELQVQNYQEEIKQLQNKIDIFSKREEEYAISLAENKLSIHKELEDKESEIKTLKESLSDTKKELQSLNIITNDYKTSIAALEKERIKLNEEITELNLNKSKLSEMESQIQLLAQKCQSYEQSKSKGDEELKCVQLQMNQETAEKLAMIDRNAYLENRVTQLTEENSKKNNQVHHLENELQKLFEKDKNFEIQSNEVQLWKSKYNNLESEIQEEREELVKLQREIEKLLSNHESVQNKNLALQNTLSDINSENKYLRQKYELIKKKFRLLINEVKTIQKDIKSISVIVKPFKEEFNSVIIPEIKSKIVELCSFLEGSDDTKASYDILDIENNALKKELETIKNLHENNAQHMTTLTEENRKLTMLIGDYESKITLLEEEVQSLSSNFLHSTDELGILRNEKEKLIHKLQEVEILCNRLQNGIDHDKSQYLIALDKMKLLEDEKQTLHKRLNNLEKENELLNIEAEKLKVIHKDEAACIDVLNKEKQSINEKVVEYEIIINKLEQQIQELSHENTALKDQSTSIANRVKSLELEIEEIRKSHFDIEVEKDRLNSLIEDMQNKKEPISLSSENKDTQTEESGLKSKNDENLFDEASTTLEQSNAEELKSNDSLSLISTVEILTAKNKEYMEEINVLKDSNINLSNKLMEINSNVKLDNNNKAEENITEQYRTLCNSYDLLKEDNRRLRSDIEGLQTYLTKISKENCVLNDKLRETIAASDSSFGRSESNSTNNEFETVKSDVVMKEKIEDLIRENNLLLEENLELKDQLQSQNYVEPKILPDKKENDSITMDKYNNLLVSQSKLEEKLLNVEQINKLMNGNMQQMQNSNEKLKLTNEKLERRLDEALVSLRHLHSLQENTELEYLRNILYEYLTGSGTHSITLAKVLAAIVKFDDKQTQSVLQKEKERQGLLRQLGLL</sequence>
<proteinExistence type="predicted"/>
<dbReference type="InterPro" id="IPR000237">
    <property type="entry name" value="GRIP_dom"/>
</dbReference>
<dbReference type="PANTHER" id="PTHR19327:SF0">
    <property type="entry name" value="GOLGIN SUBFAMILY A MEMBER 4"/>
    <property type="match status" value="1"/>
</dbReference>
<accession>A0A9N9QTK3</accession>
<dbReference type="GO" id="GO:0048193">
    <property type="term" value="P:Golgi vesicle transport"/>
    <property type="evidence" value="ECO:0007669"/>
    <property type="project" value="TreeGrafter"/>
</dbReference>
<feature type="coiled-coil region" evidence="1">
    <location>
        <begin position="1215"/>
        <end position="1249"/>
    </location>
</feature>
<reference evidence="4" key="2">
    <citation type="submission" date="2022-10" db="EMBL/GenBank/DDBJ databases">
        <authorList>
            <consortium name="ENA_rothamsted_submissions"/>
            <consortium name="culmorum"/>
            <person name="King R."/>
        </authorList>
    </citation>
    <scope>NUCLEOTIDE SEQUENCE</scope>
</reference>
<dbReference type="EMBL" id="OU893341">
    <property type="protein sequence ID" value="CAG9783016.1"/>
    <property type="molecule type" value="Genomic_DNA"/>
</dbReference>
<dbReference type="InterPro" id="IPR018247">
    <property type="entry name" value="EF_Hand_1_Ca_BS"/>
</dbReference>